<dbReference type="EMBL" id="CAJVPM010017392">
    <property type="protein sequence ID" value="CAG8619725.1"/>
    <property type="molecule type" value="Genomic_DNA"/>
</dbReference>
<comment type="caution">
    <text evidence="1">The sequence shown here is derived from an EMBL/GenBank/DDBJ whole genome shotgun (WGS) entry which is preliminary data.</text>
</comment>
<evidence type="ECO:0000313" key="2">
    <source>
        <dbReference type="Proteomes" id="UP000789860"/>
    </source>
</evidence>
<dbReference type="Proteomes" id="UP000789860">
    <property type="component" value="Unassembled WGS sequence"/>
</dbReference>
<accession>A0ACA9MZV3</accession>
<feature type="non-terminal residue" evidence="1">
    <location>
        <position position="1"/>
    </location>
</feature>
<evidence type="ECO:0000313" key="1">
    <source>
        <dbReference type="EMBL" id="CAG8619725.1"/>
    </source>
</evidence>
<keyword evidence="2" id="KW-1185">Reference proteome</keyword>
<proteinExistence type="predicted"/>
<protein>
    <submittedName>
        <fullName evidence="1">7942_t:CDS:1</fullName>
    </submittedName>
</protein>
<sequence>KNIEYNIHSNDNNTNKVIVAALEDLDNTFYSEYLDSKSDEESNSLSDNEPLSDINNNIPLNNLNEFDFVDLPDNYIEDKIYDELKLKI</sequence>
<reference evidence="1" key="1">
    <citation type="submission" date="2021-06" db="EMBL/GenBank/DDBJ databases">
        <authorList>
            <person name="Kallberg Y."/>
            <person name="Tangrot J."/>
            <person name="Rosling A."/>
        </authorList>
    </citation>
    <scope>NUCLEOTIDE SEQUENCE</scope>
    <source>
        <strain evidence="1">AU212A</strain>
    </source>
</reference>
<organism evidence="1 2">
    <name type="scientific">Scutellospora calospora</name>
    <dbReference type="NCBI Taxonomy" id="85575"/>
    <lineage>
        <taxon>Eukaryota</taxon>
        <taxon>Fungi</taxon>
        <taxon>Fungi incertae sedis</taxon>
        <taxon>Mucoromycota</taxon>
        <taxon>Glomeromycotina</taxon>
        <taxon>Glomeromycetes</taxon>
        <taxon>Diversisporales</taxon>
        <taxon>Gigasporaceae</taxon>
        <taxon>Scutellospora</taxon>
    </lineage>
</organism>
<name>A0ACA9MZV3_9GLOM</name>
<gene>
    <name evidence="1" type="ORF">SCALOS_LOCUS7610</name>
</gene>